<gene>
    <name evidence="6" type="primary">ric</name>
    <name evidence="6" type="ORF">ENO59_03685</name>
</gene>
<evidence type="ECO:0000259" key="5">
    <source>
        <dbReference type="Pfam" id="PF01814"/>
    </source>
</evidence>
<keyword evidence="4" id="KW-0408">Iron</keyword>
<accession>A0A7V2AZQ2</accession>
<organism evidence="6">
    <name type="scientific">Rhodothermus marinus</name>
    <name type="common">Rhodothermus obamensis</name>
    <dbReference type="NCBI Taxonomy" id="29549"/>
    <lineage>
        <taxon>Bacteria</taxon>
        <taxon>Pseudomonadati</taxon>
        <taxon>Rhodothermota</taxon>
        <taxon>Rhodothermia</taxon>
        <taxon>Rhodothermales</taxon>
        <taxon>Rhodothermaceae</taxon>
        <taxon>Rhodothermus</taxon>
    </lineage>
</organism>
<sequence>MHPLLSKTLGELVAADERRAALFDRLGLDYCCGGRRTLEVACRQRGLDPASVAAVLEALETTETLKEPAADWQTRPLAELIDYIVRTHHAYLRRELPRLSALMERVAQVHGHQSTWLHEAQKVFGQLKLELEAHLRSEEEVIFPLIQALEQGEVLAAAGLEAVLAQAESEHNAAGEALDRLRTLSDNYRVPEWACSSFQALLEGLAQFETDMHRHVHRENNVLFPRARHLMARPTT</sequence>
<dbReference type="Pfam" id="PF01814">
    <property type="entry name" value="Hemerythrin"/>
    <property type="match status" value="1"/>
</dbReference>
<dbReference type="PANTHER" id="PTHR36438">
    <property type="entry name" value="IRON-SULFUR CLUSTER REPAIR PROTEIN YTFE"/>
    <property type="match status" value="1"/>
</dbReference>
<dbReference type="GO" id="GO:0046872">
    <property type="term" value="F:metal ion binding"/>
    <property type="evidence" value="ECO:0007669"/>
    <property type="project" value="UniProtKB-KW"/>
</dbReference>
<dbReference type="AlphaFoldDB" id="A0A7V2AZQ2"/>
<dbReference type="EMBL" id="DSGB01000004">
    <property type="protein sequence ID" value="HER95605.1"/>
    <property type="molecule type" value="Genomic_DNA"/>
</dbReference>
<dbReference type="PANTHER" id="PTHR36438:SF1">
    <property type="entry name" value="IRON-SULFUR CLUSTER REPAIR PROTEIN YTFE"/>
    <property type="match status" value="1"/>
</dbReference>
<evidence type="ECO:0000313" key="6">
    <source>
        <dbReference type="EMBL" id="HER95605.1"/>
    </source>
</evidence>
<evidence type="ECO:0000256" key="1">
    <source>
        <dbReference type="ARBA" id="ARBA00004496"/>
    </source>
</evidence>
<dbReference type="InterPro" id="IPR012312">
    <property type="entry name" value="Hemerythrin-like"/>
</dbReference>
<comment type="caution">
    <text evidence="6">The sequence shown here is derived from an EMBL/GenBank/DDBJ whole genome shotgun (WGS) entry which is preliminary data.</text>
</comment>
<keyword evidence="3" id="KW-0479">Metal-binding</keyword>
<dbReference type="NCBIfam" id="TIGR03652">
    <property type="entry name" value="FeS_repair_RIC"/>
    <property type="match status" value="1"/>
</dbReference>
<reference evidence="6" key="1">
    <citation type="journal article" date="2020" name="mSystems">
        <title>Genome- and Community-Level Interaction Insights into Carbon Utilization and Element Cycling Functions of Hydrothermarchaeota in Hydrothermal Sediment.</title>
        <authorList>
            <person name="Zhou Z."/>
            <person name="Liu Y."/>
            <person name="Xu W."/>
            <person name="Pan J."/>
            <person name="Luo Z.H."/>
            <person name="Li M."/>
        </authorList>
    </citation>
    <scope>NUCLEOTIDE SEQUENCE [LARGE SCALE GENOMIC DNA]</scope>
    <source>
        <strain evidence="6">SpSt-143</strain>
    </source>
</reference>
<dbReference type="Gene3D" id="1.20.120.520">
    <property type="entry name" value="nmb1532 protein domain like"/>
    <property type="match status" value="1"/>
</dbReference>
<evidence type="ECO:0000256" key="2">
    <source>
        <dbReference type="ARBA" id="ARBA00022490"/>
    </source>
</evidence>
<evidence type="ECO:0000256" key="3">
    <source>
        <dbReference type="ARBA" id="ARBA00022723"/>
    </source>
</evidence>
<name>A0A7V2AZQ2_RHOMR</name>
<feature type="domain" description="Hemerythrin-like" evidence="5">
    <location>
        <begin position="82"/>
        <end position="227"/>
    </location>
</feature>
<evidence type="ECO:0000256" key="4">
    <source>
        <dbReference type="ARBA" id="ARBA00023004"/>
    </source>
</evidence>
<proteinExistence type="predicted"/>
<dbReference type="GO" id="GO:0005737">
    <property type="term" value="C:cytoplasm"/>
    <property type="evidence" value="ECO:0007669"/>
    <property type="project" value="UniProtKB-SubCell"/>
</dbReference>
<dbReference type="Pfam" id="PF04405">
    <property type="entry name" value="ScdA_N"/>
    <property type="match status" value="1"/>
</dbReference>
<keyword evidence="2" id="KW-0963">Cytoplasm</keyword>
<dbReference type="InterPro" id="IPR019903">
    <property type="entry name" value="RIC_family"/>
</dbReference>
<protein>
    <submittedName>
        <fullName evidence="6">Iron-sulfur cluster repair di-iron protein</fullName>
    </submittedName>
</protein>
<comment type="subcellular location">
    <subcellularLocation>
        <location evidence="1">Cytoplasm</location>
    </subcellularLocation>
</comment>